<sequence length="134" mass="15375">MARFTTEVALRWSDMDKFGHLNNAVYGTLFEEARVASMFSEAREAGVESFEKGVVVARHETDFLLPVLHEQTVRIELWVERIGNSSFTFAYELFADDKLAAKARTVMVLIDAATASPKRIGEREKEFLERWIEE</sequence>
<name>A0ABV8U0X9_9ACTN</name>
<keyword evidence="1" id="KW-0378">Hydrolase</keyword>
<dbReference type="SUPFAM" id="SSF54637">
    <property type="entry name" value="Thioesterase/thiol ester dehydrase-isomerase"/>
    <property type="match status" value="1"/>
</dbReference>
<dbReference type="InterPro" id="IPR050563">
    <property type="entry name" value="4-hydroxybenzoyl-CoA_TE"/>
</dbReference>
<dbReference type="EMBL" id="JBHSDK010000021">
    <property type="protein sequence ID" value="MFC4336759.1"/>
    <property type="molecule type" value="Genomic_DNA"/>
</dbReference>
<evidence type="ECO:0000313" key="1">
    <source>
        <dbReference type="EMBL" id="MFC4336759.1"/>
    </source>
</evidence>
<dbReference type="PANTHER" id="PTHR31793:SF24">
    <property type="entry name" value="LONG-CHAIN ACYL-COA THIOESTERASE FADM"/>
    <property type="match status" value="1"/>
</dbReference>
<dbReference type="Gene3D" id="3.10.129.10">
    <property type="entry name" value="Hotdog Thioesterase"/>
    <property type="match status" value="1"/>
</dbReference>
<evidence type="ECO:0000313" key="2">
    <source>
        <dbReference type="Proteomes" id="UP001595823"/>
    </source>
</evidence>
<accession>A0ABV8U0X9</accession>
<dbReference type="InterPro" id="IPR029069">
    <property type="entry name" value="HotDog_dom_sf"/>
</dbReference>
<dbReference type="GO" id="GO:0016787">
    <property type="term" value="F:hydrolase activity"/>
    <property type="evidence" value="ECO:0007669"/>
    <property type="project" value="UniProtKB-KW"/>
</dbReference>
<dbReference type="Proteomes" id="UP001595823">
    <property type="component" value="Unassembled WGS sequence"/>
</dbReference>
<dbReference type="Pfam" id="PF13279">
    <property type="entry name" value="4HBT_2"/>
    <property type="match status" value="1"/>
</dbReference>
<dbReference type="EC" id="3.1.2.-" evidence="1"/>
<protein>
    <submittedName>
        <fullName evidence="1">Acyl-CoA thioesterase</fullName>
        <ecNumber evidence="1">3.1.2.-</ecNumber>
    </submittedName>
</protein>
<gene>
    <name evidence="1" type="ORF">ACFPET_16280</name>
</gene>
<reference evidence="2" key="1">
    <citation type="journal article" date="2019" name="Int. J. Syst. Evol. Microbiol.">
        <title>The Global Catalogue of Microorganisms (GCM) 10K type strain sequencing project: providing services to taxonomists for standard genome sequencing and annotation.</title>
        <authorList>
            <consortium name="The Broad Institute Genomics Platform"/>
            <consortium name="The Broad Institute Genome Sequencing Center for Infectious Disease"/>
            <person name="Wu L."/>
            <person name="Ma J."/>
        </authorList>
    </citation>
    <scope>NUCLEOTIDE SEQUENCE [LARGE SCALE GENOMIC DNA]</scope>
    <source>
        <strain evidence="2">IBRC-M 10908</strain>
    </source>
</reference>
<dbReference type="CDD" id="cd00586">
    <property type="entry name" value="4HBT"/>
    <property type="match status" value="1"/>
</dbReference>
<dbReference type="RefSeq" id="WP_380622988.1">
    <property type="nucleotide sequence ID" value="NZ_JBHSDK010000021.1"/>
</dbReference>
<comment type="caution">
    <text evidence="1">The sequence shown here is derived from an EMBL/GenBank/DDBJ whole genome shotgun (WGS) entry which is preliminary data.</text>
</comment>
<dbReference type="PANTHER" id="PTHR31793">
    <property type="entry name" value="4-HYDROXYBENZOYL-COA THIOESTERASE FAMILY MEMBER"/>
    <property type="match status" value="1"/>
</dbReference>
<organism evidence="1 2">
    <name type="scientific">Salininema proteolyticum</name>
    <dbReference type="NCBI Taxonomy" id="1607685"/>
    <lineage>
        <taxon>Bacteria</taxon>
        <taxon>Bacillati</taxon>
        <taxon>Actinomycetota</taxon>
        <taxon>Actinomycetes</taxon>
        <taxon>Glycomycetales</taxon>
        <taxon>Glycomycetaceae</taxon>
        <taxon>Salininema</taxon>
    </lineage>
</organism>
<proteinExistence type="predicted"/>
<keyword evidence="2" id="KW-1185">Reference proteome</keyword>